<evidence type="ECO:0000313" key="2">
    <source>
        <dbReference type="EMBL" id="APO68556.1"/>
    </source>
</evidence>
<proteinExistence type="predicted"/>
<evidence type="ECO:0000313" key="3">
    <source>
        <dbReference type="Proteomes" id="UP000184749"/>
    </source>
</evidence>
<evidence type="ECO:0000256" key="1">
    <source>
        <dbReference type="SAM" id="MobiDB-lite"/>
    </source>
</evidence>
<feature type="compositionally biased region" description="Basic and acidic residues" evidence="1">
    <location>
        <begin position="293"/>
        <end position="315"/>
    </location>
</feature>
<dbReference type="Proteomes" id="UP000184749">
    <property type="component" value="Chromosome"/>
</dbReference>
<feature type="region of interest" description="Disordered" evidence="1">
    <location>
        <begin position="184"/>
        <end position="204"/>
    </location>
</feature>
<feature type="region of interest" description="Disordered" evidence="1">
    <location>
        <begin position="254"/>
        <end position="315"/>
    </location>
</feature>
<dbReference type="EMBL" id="CP017101">
    <property type="protein sequence ID" value="APO68556.1"/>
    <property type="molecule type" value="Genomic_DNA"/>
</dbReference>
<gene>
    <name evidence="2" type="ORF">IE4872_CH02954</name>
</gene>
<protein>
    <submittedName>
        <fullName evidence="2">Uncharacterized protein</fullName>
    </submittedName>
</protein>
<accession>A0A1L5NKY0</accession>
<reference evidence="2 3" key="1">
    <citation type="submission" date="2016-09" db="EMBL/GenBank/DDBJ databases">
        <title>The complete genome sequences of Rhizobium gallicum, symbiovars gallicum and phaseoli, symbionts associated to common bean (Phaseolus vulgaris).</title>
        <authorList>
            <person name="Bustos P."/>
            <person name="Santamaria R.I."/>
            <person name="Perez-Carrascal O.M."/>
            <person name="Juarez S."/>
            <person name="Lozano L."/>
            <person name="Martinez-Flores I."/>
            <person name="Martinez-Romero E."/>
            <person name="Cevallos M."/>
            <person name="Romero D."/>
            <person name="Davila G."/>
            <person name="Gonzalez V."/>
        </authorList>
    </citation>
    <scope>NUCLEOTIDE SEQUENCE [LARGE SCALE GENOMIC DNA]</scope>
    <source>
        <strain evidence="2 3">IE4872</strain>
    </source>
</reference>
<name>A0A1L5NKY0_9HYPH</name>
<sequence length="315" mass="35040">MPPPQVLVGIHRMGTTELSRRHLSLLMGPCLSAFSHMASVKADISNLCVPPEQFDDLRLALATTWRRRPFDAPSRHVPDRRDARSAGPLVVHPVSSDERWLAFEHPRLAAVVDIRLERPAPLAFEPAFEDVDVILAEVHHGVEDDVHEHPLQLRIAAGDLVPMEVHQMVGHGRRRDAVRKLHHERARSRRCSDRASPRHPTAPLDIRADVGGVVAVSLDQATERRPLRFDRFGPGVHVHLISFKTVLGAGFSVESPTPQLKPVSNSNARRLDKRNGRGTYARKRRGRASSSVADRDPHSDAGDGHAHEANRQAFV</sequence>
<dbReference type="AlphaFoldDB" id="A0A1L5NKY0"/>
<feature type="compositionally biased region" description="Polar residues" evidence="1">
    <location>
        <begin position="254"/>
        <end position="268"/>
    </location>
</feature>
<organism evidence="2 3">
    <name type="scientific">Rhizobium gallicum</name>
    <dbReference type="NCBI Taxonomy" id="56730"/>
    <lineage>
        <taxon>Bacteria</taxon>
        <taxon>Pseudomonadati</taxon>
        <taxon>Pseudomonadota</taxon>
        <taxon>Alphaproteobacteria</taxon>
        <taxon>Hyphomicrobiales</taxon>
        <taxon>Rhizobiaceae</taxon>
        <taxon>Rhizobium/Agrobacterium group</taxon>
        <taxon>Rhizobium</taxon>
    </lineage>
</organism>